<organism evidence="1 2">
    <name type="scientific">Avena sativa</name>
    <name type="common">Oat</name>
    <dbReference type="NCBI Taxonomy" id="4498"/>
    <lineage>
        <taxon>Eukaryota</taxon>
        <taxon>Viridiplantae</taxon>
        <taxon>Streptophyta</taxon>
        <taxon>Embryophyta</taxon>
        <taxon>Tracheophyta</taxon>
        <taxon>Spermatophyta</taxon>
        <taxon>Magnoliopsida</taxon>
        <taxon>Liliopsida</taxon>
        <taxon>Poales</taxon>
        <taxon>Poaceae</taxon>
        <taxon>BOP clade</taxon>
        <taxon>Pooideae</taxon>
        <taxon>Poodae</taxon>
        <taxon>Poeae</taxon>
        <taxon>Poeae Chloroplast Group 1 (Aveneae type)</taxon>
        <taxon>Aveninae</taxon>
        <taxon>Avena</taxon>
    </lineage>
</organism>
<reference evidence="1" key="2">
    <citation type="submission" date="2025-09" db="UniProtKB">
        <authorList>
            <consortium name="EnsemblPlants"/>
        </authorList>
    </citation>
    <scope>IDENTIFICATION</scope>
</reference>
<accession>A0ACD5XNZ5</accession>
<reference evidence="1" key="1">
    <citation type="submission" date="2021-05" db="EMBL/GenBank/DDBJ databases">
        <authorList>
            <person name="Scholz U."/>
            <person name="Mascher M."/>
            <person name="Fiebig A."/>
        </authorList>
    </citation>
    <scope>NUCLEOTIDE SEQUENCE [LARGE SCALE GENOMIC DNA]</scope>
</reference>
<dbReference type="Proteomes" id="UP001732700">
    <property type="component" value="Chromosome 5A"/>
</dbReference>
<evidence type="ECO:0000313" key="1">
    <source>
        <dbReference type="EnsemblPlants" id="AVESA.00010b.r2.5AG0822860.1.CDS"/>
    </source>
</evidence>
<protein>
    <submittedName>
        <fullName evidence="1">Uncharacterized protein</fullName>
    </submittedName>
</protein>
<name>A0ACD5XNZ5_AVESA</name>
<keyword evidence="2" id="KW-1185">Reference proteome</keyword>
<proteinExistence type="predicted"/>
<sequence>MPSMPSLFVLLHLLVLDPYNNFLLFARMDQPDVQSRTEPNKACRLEILVSAYFTVVDGTKIYNKGRTVSWVVDSVEYTLTDLERDIGPYFQWGSYQKANFWVLERNTMKFKLDSDAQLLELVRSMEMLELMMIVGRHEEMEESAIHKVRAANLVCKDVPAITEVMDQEVPNAADVDMGPELTELPDLAEDVPNVAALDIGPEFRELPEFGETIAGPPRAAEEEKEHFMTVGCDPDGDEPAGADEEWRYFKKIDDNVQPIKNVEVEVQNRKRSRTMPYFDTEAVPNDEAGLLDDFIMADTTYDKENPIIKEGYTFVDKAEFMEIIRTYAIKNEFQRKMTHLLNWFLHH</sequence>
<dbReference type="EnsemblPlants" id="AVESA.00010b.r2.5AG0822860.1">
    <property type="protein sequence ID" value="AVESA.00010b.r2.5AG0822860.1.CDS"/>
    <property type="gene ID" value="AVESA.00010b.r2.5AG0822860"/>
</dbReference>
<evidence type="ECO:0000313" key="2">
    <source>
        <dbReference type="Proteomes" id="UP001732700"/>
    </source>
</evidence>